<name>A0A7H9BRW7_PARPN</name>
<accession>A0A7H9BRW7</accession>
<evidence type="ECO:0000256" key="1">
    <source>
        <dbReference type="SAM" id="Phobius"/>
    </source>
</evidence>
<feature type="transmembrane region" description="Helical" evidence="1">
    <location>
        <begin position="39"/>
        <end position="57"/>
    </location>
</feature>
<dbReference type="Proteomes" id="UP000509322">
    <property type="component" value="Chromosome 1"/>
</dbReference>
<dbReference type="RefSeq" id="WP_179921159.1">
    <property type="nucleotide sequence ID" value="NZ_CP058689.1"/>
</dbReference>
<dbReference type="EMBL" id="CP058689">
    <property type="protein sequence ID" value="QLH13585.1"/>
    <property type="molecule type" value="Genomic_DNA"/>
</dbReference>
<dbReference type="AlphaFoldDB" id="A0A7H9BRW7"/>
<organism evidence="2 3">
    <name type="scientific">Paracoccus pantotrophus</name>
    <name type="common">Thiosphaera pantotropha</name>
    <dbReference type="NCBI Taxonomy" id="82367"/>
    <lineage>
        <taxon>Bacteria</taxon>
        <taxon>Pseudomonadati</taxon>
        <taxon>Pseudomonadota</taxon>
        <taxon>Alphaproteobacteria</taxon>
        <taxon>Rhodobacterales</taxon>
        <taxon>Paracoccaceae</taxon>
        <taxon>Paracoccus</taxon>
    </lineage>
</organism>
<protein>
    <submittedName>
        <fullName evidence="2">Uncharacterized protein</fullName>
    </submittedName>
</protein>
<proteinExistence type="predicted"/>
<evidence type="ECO:0000313" key="3">
    <source>
        <dbReference type="Proteomes" id="UP000509322"/>
    </source>
</evidence>
<keyword evidence="1" id="KW-0812">Transmembrane</keyword>
<keyword evidence="1" id="KW-0472">Membrane</keyword>
<sequence>MNPVYLRMALYTLAIVLSSLGIGTFDPEVGTFTIDLEQAAIALAGAGVLNALVFWRWGKK</sequence>
<gene>
    <name evidence="2" type="ORF">HYQ43_04715</name>
</gene>
<keyword evidence="1" id="KW-1133">Transmembrane helix</keyword>
<evidence type="ECO:0000313" key="2">
    <source>
        <dbReference type="EMBL" id="QLH13585.1"/>
    </source>
</evidence>
<reference evidence="2 3" key="1">
    <citation type="submission" date="2020-07" db="EMBL/GenBank/DDBJ databases">
        <title>The complete genome of Paracoccus pantotrophus ACCC 10489.</title>
        <authorList>
            <person name="Si Y."/>
        </authorList>
    </citation>
    <scope>NUCLEOTIDE SEQUENCE [LARGE SCALE GENOMIC DNA]</scope>
    <source>
        <strain evidence="2 3">ACCC10489</strain>
    </source>
</reference>